<dbReference type="PRINTS" id="PR00355">
    <property type="entry name" value="ADRENODOXIN"/>
</dbReference>
<proteinExistence type="inferred from homology"/>
<evidence type="ECO:0000256" key="4">
    <source>
        <dbReference type="ARBA" id="ARBA00023004"/>
    </source>
</evidence>
<dbReference type="AlphaFoldDB" id="A0A8J3E700"/>
<evidence type="ECO:0000256" key="1">
    <source>
        <dbReference type="ARBA" id="ARBA00010914"/>
    </source>
</evidence>
<dbReference type="GO" id="GO:0140647">
    <property type="term" value="P:P450-containing electron transport chain"/>
    <property type="evidence" value="ECO:0007669"/>
    <property type="project" value="InterPro"/>
</dbReference>
<dbReference type="PANTHER" id="PTHR23426">
    <property type="entry name" value="FERREDOXIN/ADRENODOXIN"/>
    <property type="match status" value="1"/>
</dbReference>
<dbReference type="InterPro" id="IPR001041">
    <property type="entry name" value="2Fe-2S_ferredoxin-type"/>
</dbReference>
<dbReference type="PROSITE" id="PS00814">
    <property type="entry name" value="ADX"/>
    <property type="match status" value="1"/>
</dbReference>
<sequence length="108" mass="11303">MAEVKFVAHDGSSKAIEVTPGISLMEAAVRNDVAGIDALCGGALACATCHIYIDPAWSERVGAATGDELEMLDNCQDVRPSSRLACQIAMREDLAGLVVEVPRSQSGV</sequence>
<evidence type="ECO:0000259" key="7">
    <source>
        <dbReference type="PROSITE" id="PS51085"/>
    </source>
</evidence>
<dbReference type="RefSeq" id="WP_189052356.1">
    <property type="nucleotide sequence ID" value="NZ_BMJQ01000030.1"/>
</dbReference>
<evidence type="ECO:0000256" key="2">
    <source>
        <dbReference type="ARBA" id="ARBA00022714"/>
    </source>
</evidence>
<dbReference type="InterPro" id="IPR012675">
    <property type="entry name" value="Beta-grasp_dom_sf"/>
</dbReference>
<dbReference type="GO" id="GO:0009055">
    <property type="term" value="F:electron transfer activity"/>
    <property type="evidence" value="ECO:0007669"/>
    <property type="project" value="TreeGrafter"/>
</dbReference>
<dbReference type="CDD" id="cd00207">
    <property type="entry name" value="fer2"/>
    <property type="match status" value="1"/>
</dbReference>
<keyword evidence="9" id="KW-1185">Reference proteome</keyword>
<dbReference type="PANTHER" id="PTHR23426:SF65">
    <property type="entry name" value="FERREDOXIN-2, MITOCHONDRIAL"/>
    <property type="match status" value="1"/>
</dbReference>
<evidence type="ECO:0000256" key="3">
    <source>
        <dbReference type="ARBA" id="ARBA00022723"/>
    </source>
</evidence>
<dbReference type="Pfam" id="PF00111">
    <property type="entry name" value="Fer2"/>
    <property type="match status" value="1"/>
</dbReference>
<evidence type="ECO:0000313" key="9">
    <source>
        <dbReference type="Proteomes" id="UP000646365"/>
    </source>
</evidence>
<comment type="caution">
    <text evidence="8">The sequence shown here is derived from an EMBL/GenBank/DDBJ whole genome shotgun (WGS) entry which is preliminary data.</text>
</comment>
<dbReference type="SUPFAM" id="SSF54292">
    <property type="entry name" value="2Fe-2S ferredoxin-like"/>
    <property type="match status" value="1"/>
</dbReference>
<organism evidence="8 9">
    <name type="scientific">Aliidongia dinghuensis</name>
    <dbReference type="NCBI Taxonomy" id="1867774"/>
    <lineage>
        <taxon>Bacteria</taxon>
        <taxon>Pseudomonadati</taxon>
        <taxon>Pseudomonadota</taxon>
        <taxon>Alphaproteobacteria</taxon>
        <taxon>Rhodospirillales</taxon>
        <taxon>Dongiaceae</taxon>
        <taxon>Aliidongia</taxon>
    </lineage>
</organism>
<comment type="cofactor">
    <cofactor evidence="6">
        <name>[2Fe-2S] cluster</name>
        <dbReference type="ChEBI" id="CHEBI:190135"/>
    </cofactor>
</comment>
<comment type="similarity">
    <text evidence="1">Belongs to the adrenodoxin/putidaredoxin family.</text>
</comment>
<dbReference type="InterPro" id="IPR036010">
    <property type="entry name" value="2Fe-2S_ferredoxin-like_sf"/>
</dbReference>
<dbReference type="InterPro" id="IPR018298">
    <property type="entry name" value="Adrenodoxin_Fe-S_BS"/>
</dbReference>
<dbReference type="PROSITE" id="PS51085">
    <property type="entry name" value="2FE2S_FER_2"/>
    <property type="match status" value="1"/>
</dbReference>
<reference evidence="8" key="2">
    <citation type="submission" date="2020-09" db="EMBL/GenBank/DDBJ databases">
        <authorList>
            <person name="Sun Q."/>
            <person name="Zhou Y."/>
        </authorList>
    </citation>
    <scope>NUCLEOTIDE SEQUENCE</scope>
    <source>
        <strain evidence="8">CGMCC 1.15725</strain>
    </source>
</reference>
<evidence type="ECO:0000313" key="8">
    <source>
        <dbReference type="EMBL" id="GGF49437.1"/>
    </source>
</evidence>
<dbReference type="Gene3D" id="3.10.20.30">
    <property type="match status" value="1"/>
</dbReference>
<feature type="domain" description="2Fe-2S ferredoxin-type" evidence="7">
    <location>
        <begin position="2"/>
        <end position="105"/>
    </location>
</feature>
<reference evidence="8" key="1">
    <citation type="journal article" date="2014" name="Int. J. Syst. Evol. Microbiol.">
        <title>Complete genome sequence of Corynebacterium casei LMG S-19264T (=DSM 44701T), isolated from a smear-ripened cheese.</title>
        <authorList>
            <consortium name="US DOE Joint Genome Institute (JGI-PGF)"/>
            <person name="Walter F."/>
            <person name="Albersmeier A."/>
            <person name="Kalinowski J."/>
            <person name="Ruckert C."/>
        </authorList>
    </citation>
    <scope>NUCLEOTIDE SEQUENCE</scope>
    <source>
        <strain evidence="8">CGMCC 1.15725</strain>
    </source>
</reference>
<dbReference type="GO" id="GO:0051537">
    <property type="term" value="F:2 iron, 2 sulfur cluster binding"/>
    <property type="evidence" value="ECO:0007669"/>
    <property type="project" value="UniProtKB-KW"/>
</dbReference>
<protein>
    <submittedName>
        <fullName evidence="8">(2Fe-2S) ferredoxin</fullName>
    </submittedName>
</protein>
<keyword evidence="4" id="KW-0408">Iron</keyword>
<gene>
    <name evidence="8" type="primary">fdx</name>
    <name evidence="8" type="ORF">GCM10011611_64820</name>
</gene>
<dbReference type="Proteomes" id="UP000646365">
    <property type="component" value="Unassembled WGS sequence"/>
</dbReference>
<accession>A0A8J3E700</accession>
<evidence type="ECO:0000256" key="5">
    <source>
        <dbReference type="ARBA" id="ARBA00023014"/>
    </source>
</evidence>
<keyword evidence="5" id="KW-0411">Iron-sulfur</keyword>
<dbReference type="GO" id="GO:0046872">
    <property type="term" value="F:metal ion binding"/>
    <property type="evidence" value="ECO:0007669"/>
    <property type="project" value="UniProtKB-KW"/>
</dbReference>
<dbReference type="EMBL" id="BMJQ01000030">
    <property type="protein sequence ID" value="GGF49437.1"/>
    <property type="molecule type" value="Genomic_DNA"/>
</dbReference>
<name>A0A8J3E700_9PROT</name>
<dbReference type="InterPro" id="IPR001055">
    <property type="entry name" value="Adrenodoxin-like"/>
</dbReference>
<keyword evidence="3" id="KW-0479">Metal-binding</keyword>
<evidence type="ECO:0000256" key="6">
    <source>
        <dbReference type="ARBA" id="ARBA00034078"/>
    </source>
</evidence>
<keyword evidence="2" id="KW-0001">2Fe-2S</keyword>